<organism evidence="1 2">
    <name type="scientific">Magnetospirillum fulvum</name>
    <name type="common">Rhodospirillum fulvum</name>
    <dbReference type="NCBI Taxonomy" id="1082"/>
    <lineage>
        <taxon>Bacteria</taxon>
        <taxon>Pseudomonadati</taxon>
        <taxon>Pseudomonadota</taxon>
        <taxon>Alphaproteobacteria</taxon>
        <taxon>Rhodospirillales</taxon>
        <taxon>Rhodospirillaceae</taxon>
        <taxon>Magnetospirillum</taxon>
    </lineage>
</organism>
<protein>
    <submittedName>
        <fullName evidence="1">Uncharacterized protein</fullName>
    </submittedName>
</protein>
<dbReference type="RefSeq" id="WP_074767650.1">
    <property type="nucleotide sequence ID" value="NZ_FNWO01000006.1"/>
</dbReference>
<dbReference type="EMBL" id="FNWO01000006">
    <property type="protein sequence ID" value="SEH35384.1"/>
    <property type="molecule type" value="Genomic_DNA"/>
</dbReference>
<keyword evidence="2" id="KW-1185">Reference proteome</keyword>
<reference evidence="2" key="1">
    <citation type="submission" date="2016-10" db="EMBL/GenBank/DDBJ databases">
        <authorList>
            <person name="Varghese N."/>
            <person name="Submissions S."/>
        </authorList>
    </citation>
    <scope>NUCLEOTIDE SEQUENCE [LARGE SCALE GENOMIC DNA]</scope>
    <source>
        <strain evidence="2">DSM 13234</strain>
    </source>
</reference>
<sequence>MSHAPLLRTRILALDAEADPATLARIALIPGVTEVRPQDCGHRIALCYDLQRATLTELEPHLTAAGLVLSRRRLHRLSRGWAAFQDDNIRSNARLRHQCCCTPPDAP</sequence>
<evidence type="ECO:0000313" key="1">
    <source>
        <dbReference type="EMBL" id="SEH35384.1"/>
    </source>
</evidence>
<dbReference type="OrthoDB" id="7360393at2"/>
<name>A0A1H6HME9_MAGFU</name>
<dbReference type="Proteomes" id="UP000182983">
    <property type="component" value="Unassembled WGS sequence"/>
</dbReference>
<gene>
    <name evidence="1" type="ORF">SAMN04244559_01763</name>
</gene>
<proteinExistence type="predicted"/>
<evidence type="ECO:0000313" key="2">
    <source>
        <dbReference type="Proteomes" id="UP000182983"/>
    </source>
</evidence>
<accession>A0A1H6HME9</accession>
<dbReference type="AlphaFoldDB" id="A0A1H6HME9"/>